<dbReference type="InterPro" id="IPR052852">
    <property type="entry name" value="SSU_Processome_Comp"/>
</dbReference>
<feature type="region of interest" description="Disordered" evidence="1">
    <location>
        <begin position="1"/>
        <end position="26"/>
    </location>
</feature>
<organism evidence="2">
    <name type="scientific">Xenopsylla cheopis</name>
    <name type="common">Oriental rat flea</name>
    <name type="synonym">Pulex cheopis</name>
    <dbReference type="NCBI Taxonomy" id="163159"/>
    <lineage>
        <taxon>Eukaryota</taxon>
        <taxon>Metazoa</taxon>
        <taxon>Ecdysozoa</taxon>
        <taxon>Arthropoda</taxon>
        <taxon>Hexapoda</taxon>
        <taxon>Insecta</taxon>
        <taxon>Pterygota</taxon>
        <taxon>Neoptera</taxon>
        <taxon>Endopterygota</taxon>
        <taxon>Siphonaptera</taxon>
        <taxon>Pulicidae</taxon>
        <taxon>Xenopsyllinae</taxon>
        <taxon>Xenopsylla</taxon>
    </lineage>
</organism>
<dbReference type="PANTHER" id="PTHR28366:SF1">
    <property type="entry name" value="CHROMOSOME 1 OPEN READING FRAME 131"/>
    <property type="match status" value="1"/>
</dbReference>
<feature type="compositionally biased region" description="Polar residues" evidence="1">
    <location>
        <begin position="8"/>
        <end position="26"/>
    </location>
</feature>
<proteinExistence type="predicted"/>
<evidence type="ECO:0000256" key="1">
    <source>
        <dbReference type="SAM" id="MobiDB-lite"/>
    </source>
</evidence>
<dbReference type="Pfam" id="PF15375">
    <property type="entry name" value="FSAF1"/>
    <property type="match status" value="1"/>
</dbReference>
<dbReference type="InterPro" id="IPR027973">
    <property type="entry name" value="FSAF1-like"/>
</dbReference>
<dbReference type="AlphaFoldDB" id="A0A6M2DD17"/>
<accession>A0A6M2DD17</accession>
<protein>
    <submittedName>
        <fullName evidence="2">Uncharacterized protein</fullName>
    </submittedName>
</protein>
<reference evidence="2" key="1">
    <citation type="submission" date="2020-03" db="EMBL/GenBank/DDBJ databases">
        <title>Transcriptomic Profiling of the Digestive Tract of the Rat Flea, Xenopsylla cheopis, Following Blood Feeding and Infection with Yersinia pestis.</title>
        <authorList>
            <person name="Bland D.M."/>
            <person name="Martens C.A."/>
            <person name="Virtaneva K."/>
            <person name="Kanakabandi K."/>
            <person name="Long D."/>
            <person name="Rosenke R."/>
            <person name="Saturday G.A."/>
            <person name="Hoyt F.H."/>
            <person name="Bruno D.P."/>
            <person name="Ribeiro J.M.C."/>
            <person name="Hinnebusch J."/>
        </authorList>
    </citation>
    <scope>NUCLEOTIDE SEQUENCE</scope>
</reference>
<evidence type="ECO:0000313" key="2">
    <source>
        <dbReference type="EMBL" id="NOV44049.1"/>
    </source>
</evidence>
<sequence length="170" mass="19235">MAKKKQKASANSDPTAPVPTKSSRLKSTSTFNVTVFESQKEKSSKNVLKNSQKVLDDIPERKEIDMKRARFEIMKFGISGFDSKKKEEAKVQLAIKLGAKPAKNKYKNYKELIADKKKQQAALDKEKKLQQLGKTVFGLSNAKGKSFERKRKKERGGLLDVYGVVKRKIK</sequence>
<dbReference type="PANTHER" id="PTHR28366">
    <property type="entry name" value="CHROMOSOME 1 OPEN READING FRAME 131"/>
    <property type="match status" value="1"/>
</dbReference>
<dbReference type="EMBL" id="GIIL01000323">
    <property type="protein sequence ID" value="NOV44049.1"/>
    <property type="molecule type" value="Transcribed_RNA"/>
</dbReference>
<name>A0A6M2DD17_XENCH</name>